<dbReference type="AlphaFoldDB" id="A0A077R2Z8"/>
<feature type="region of interest" description="Disordered" evidence="1">
    <location>
        <begin position="153"/>
        <end position="202"/>
    </location>
</feature>
<feature type="region of interest" description="Disordered" evidence="1">
    <location>
        <begin position="97"/>
        <end position="120"/>
    </location>
</feature>
<keyword evidence="2" id="KW-0732">Signal</keyword>
<evidence type="ECO:0000256" key="2">
    <source>
        <dbReference type="SAM" id="SignalP"/>
    </source>
</evidence>
<protein>
    <submittedName>
        <fullName evidence="3">Uncharacterized protein</fullName>
    </submittedName>
</protein>
<reference evidence="3" key="1">
    <citation type="journal article" date="2014" name="Genome Biol. Evol.">
        <title>Gene Loss Rather Than Gene Gain Is Associated with a Host Jump from Monocots to Dicots in the Smut Fungus Melanopsichium pennsylvanicum.</title>
        <authorList>
            <person name="Sharma R."/>
            <person name="Mishra B."/>
            <person name="Runge F."/>
            <person name="Thines M."/>
        </authorList>
    </citation>
    <scope>NUCLEOTIDE SEQUENCE</scope>
    <source>
        <strain evidence="3">4</strain>
    </source>
</reference>
<feature type="chain" id="PRO_5001722851" evidence="2">
    <location>
        <begin position="21"/>
        <end position="202"/>
    </location>
</feature>
<feature type="compositionally biased region" description="Basic and acidic residues" evidence="1">
    <location>
        <begin position="109"/>
        <end position="120"/>
    </location>
</feature>
<accession>A0A077R2Z8</accession>
<organism evidence="3">
    <name type="scientific">Melanopsichium pennsylvanicum 4</name>
    <dbReference type="NCBI Taxonomy" id="1398559"/>
    <lineage>
        <taxon>Eukaryota</taxon>
        <taxon>Fungi</taxon>
        <taxon>Dikarya</taxon>
        <taxon>Basidiomycota</taxon>
        <taxon>Ustilaginomycotina</taxon>
        <taxon>Ustilaginomycetes</taxon>
        <taxon>Ustilaginales</taxon>
        <taxon>Ustilaginaceae</taxon>
        <taxon>Melanopsichium</taxon>
    </lineage>
</organism>
<feature type="signal peptide" evidence="2">
    <location>
        <begin position="1"/>
        <end position="20"/>
    </location>
</feature>
<name>A0A077R2Z8_9BASI</name>
<evidence type="ECO:0000313" key="3">
    <source>
        <dbReference type="EMBL" id="CDI53271.1"/>
    </source>
</evidence>
<proteinExistence type="predicted"/>
<evidence type="ECO:0000256" key="1">
    <source>
        <dbReference type="SAM" id="MobiDB-lite"/>
    </source>
</evidence>
<feature type="compositionally biased region" description="Polar residues" evidence="1">
    <location>
        <begin position="171"/>
        <end position="186"/>
    </location>
</feature>
<sequence>MRYLPFLFLCSILAITLTNAAPLGSPPPDIVEPLLETHPESIKVGGSSKFLRKFVSKFHRTKASDQSVRKLTTADGIDVAGSSTHSRTGYERFKLSPDHAINDLPPRMRIPDSPETQRREEELELMAGIEASRGSSGIDQRWVDAAFAKEKRRYALASSPRRGTDSRQRVNDNSYESSPSDLSETPIQRMRARPEGMGWKYD</sequence>
<dbReference type="EMBL" id="HG529573">
    <property type="protein sequence ID" value="CDI53271.1"/>
    <property type="molecule type" value="Genomic_DNA"/>
</dbReference>